<reference evidence="2 3" key="1">
    <citation type="submission" date="2018-09" db="EMBL/GenBank/DDBJ databases">
        <title>Paenibacillus aracenensis nov. sp. isolated from a cave in southern Spain.</title>
        <authorList>
            <person name="Jurado V."/>
            <person name="Gutierrez-Patricio S."/>
            <person name="Gonzalez-Pimentel J.L."/>
            <person name="Miller A.Z."/>
            <person name="Laiz L."/>
            <person name="Saiz-Jimenez C."/>
        </authorList>
    </citation>
    <scope>NUCLEOTIDE SEQUENCE [LARGE SCALE GENOMIC DNA]</scope>
    <source>
        <strain evidence="2 3">DSM 22867</strain>
    </source>
</reference>
<dbReference type="InterPro" id="IPR019635">
    <property type="entry name" value="DUF2500"/>
</dbReference>
<keyword evidence="1" id="KW-0472">Membrane</keyword>
<name>A0A3A1UYP1_9BACL</name>
<gene>
    <name evidence="2" type="ORF">D3P08_09780</name>
</gene>
<comment type="caution">
    <text evidence="2">The sequence shown here is derived from an EMBL/GenBank/DDBJ whole genome shotgun (WGS) entry which is preliminary data.</text>
</comment>
<organism evidence="2 3">
    <name type="scientific">Paenibacillus nanensis</name>
    <dbReference type="NCBI Taxonomy" id="393251"/>
    <lineage>
        <taxon>Bacteria</taxon>
        <taxon>Bacillati</taxon>
        <taxon>Bacillota</taxon>
        <taxon>Bacilli</taxon>
        <taxon>Bacillales</taxon>
        <taxon>Paenibacillaceae</taxon>
        <taxon>Paenibacillus</taxon>
    </lineage>
</organism>
<dbReference type="EMBL" id="QXQA01000004">
    <property type="protein sequence ID" value="RIX53699.1"/>
    <property type="molecule type" value="Genomic_DNA"/>
</dbReference>
<evidence type="ECO:0000256" key="1">
    <source>
        <dbReference type="SAM" id="Phobius"/>
    </source>
</evidence>
<dbReference type="Gene3D" id="2.40.50.660">
    <property type="match status" value="1"/>
</dbReference>
<sequence length="119" mass="13954">MDVIFITIEVFAAGCMIAIITTLFIFKIIRDMRFRELESKAAVELVRSTVISKRKEQSKSTSGKFTGFAYFVVFDVRGEQMEMQILSEEQFRELRIGQKGLLQYQRKNRSLLFIHFDKD</sequence>
<evidence type="ECO:0000313" key="2">
    <source>
        <dbReference type="EMBL" id="RIX53699.1"/>
    </source>
</evidence>
<dbReference type="AlphaFoldDB" id="A0A3A1UYP1"/>
<protein>
    <submittedName>
        <fullName evidence="2">DUF2500 family protein</fullName>
    </submittedName>
</protein>
<keyword evidence="1" id="KW-0812">Transmembrane</keyword>
<dbReference type="Proteomes" id="UP000266482">
    <property type="component" value="Unassembled WGS sequence"/>
</dbReference>
<keyword evidence="3" id="KW-1185">Reference proteome</keyword>
<proteinExistence type="predicted"/>
<accession>A0A3A1UYP1</accession>
<keyword evidence="1" id="KW-1133">Transmembrane helix</keyword>
<feature type="transmembrane region" description="Helical" evidence="1">
    <location>
        <begin position="6"/>
        <end position="26"/>
    </location>
</feature>
<evidence type="ECO:0000313" key="3">
    <source>
        <dbReference type="Proteomes" id="UP000266482"/>
    </source>
</evidence>
<dbReference type="Pfam" id="PF10694">
    <property type="entry name" value="DUF2500"/>
    <property type="match status" value="1"/>
</dbReference>